<sequence length="160" mass="17298">MTVFYCAKCATPLTMELQRLPAVPEVSIDEKDRDKKTFLAPSTVPRGQYAIDPEPWGAPFEPAGNEPGRSADDRSLMIPSTWGDVVSAGPRQSAIVHPEDVPTLILADRDRPHRGCCGPRGTGGRNMACSCGTLVATLVADCMGPHELHLDPIRVYAWDG</sequence>
<accession>A0A9X8MQH6</accession>
<dbReference type="Proteomes" id="UP000184388">
    <property type="component" value="Unassembled WGS sequence"/>
</dbReference>
<name>A0A9X8MQH6_9ACTN</name>
<dbReference type="AlphaFoldDB" id="A0A9X8MQH6"/>
<dbReference type="RefSeq" id="WP_073444023.1">
    <property type="nucleotide sequence ID" value="NZ_FRBK01000004.1"/>
</dbReference>
<feature type="region of interest" description="Disordered" evidence="1">
    <location>
        <begin position="54"/>
        <end position="75"/>
    </location>
</feature>
<proteinExistence type="predicted"/>
<evidence type="ECO:0000313" key="2">
    <source>
        <dbReference type="EMBL" id="SHL44812.1"/>
    </source>
</evidence>
<evidence type="ECO:0000313" key="3">
    <source>
        <dbReference type="Proteomes" id="UP000184388"/>
    </source>
</evidence>
<reference evidence="3" key="1">
    <citation type="submission" date="2016-11" db="EMBL/GenBank/DDBJ databases">
        <authorList>
            <person name="Jaros S."/>
            <person name="Januszkiewicz K."/>
            <person name="Wedrychowicz H."/>
        </authorList>
    </citation>
    <scope>NUCLEOTIDE SEQUENCE [LARGE SCALE GENOMIC DNA]</scope>
    <source>
        <strain evidence="3">CGMCC 4.3555</strain>
    </source>
</reference>
<protein>
    <submittedName>
        <fullName evidence="2">Uncharacterized protein</fullName>
    </submittedName>
</protein>
<gene>
    <name evidence="2" type="ORF">SAMN05216268_104336</name>
</gene>
<evidence type="ECO:0000256" key="1">
    <source>
        <dbReference type="SAM" id="MobiDB-lite"/>
    </source>
</evidence>
<comment type="caution">
    <text evidence="2">The sequence shown here is derived from an EMBL/GenBank/DDBJ whole genome shotgun (WGS) entry which is preliminary data.</text>
</comment>
<dbReference type="EMBL" id="FRBK01000004">
    <property type="protein sequence ID" value="SHL44812.1"/>
    <property type="molecule type" value="Genomic_DNA"/>
</dbReference>
<organism evidence="2 3">
    <name type="scientific">Streptomyces yunnanensis</name>
    <dbReference type="NCBI Taxonomy" id="156453"/>
    <lineage>
        <taxon>Bacteria</taxon>
        <taxon>Bacillati</taxon>
        <taxon>Actinomycetota</taxon>
        <taxon>Actinomycetes</taxon>
        <taxon>Kitasatosporales</taxon>
        <taxon>Streptomycetaceae</taxon>
        <taxon>Streptomyces</taxon>
    </lineage>
</organism>